<dbReference type="CDD" id="cd02440">
    <property type="entry name" value="AdoMet_MTases"/>
    <property type="match status" value="1"/>
</dbReference>
<organism evidence="9 10">
    <name type="scientific">Anguilla anguilla</name>
    <name type="common">European freshwater eel</name>
    <name type="synonym">Muraena anguilla</name>
    <dbReference type="NCBI Taxonomy" id="7936"/>
    <lineage>
        <taxon>Eukaryota</taxon>
        <taxon>Metazoa</taxon>
        <taxon>Chordata</taxon>
        <taxon>Craniata</taxon>
        <taxon>Vertebrata</taxon>
        <taxon>Euteleostomi</taxon>
        <taxon>Actinopterygii</taxon>
        <taxon>Neopterygii</taxon>
        <taxon>Teleostei</taxon>
        <taxon>Anguilliformes</taxon>
        <taxon>Anguillidae</taxon>
        <taxon>Anguilla</taxon>
    </lineage>
</organism>
<evidence type="ECO:0000313" key="10">
    <source>
        <dbReference type="Proteomes" id="UP001044222"/>
    </source>
</evidence>
<feature type="region of interest" description="Disordered" evidence="7">
    <location>
        <begin position="234"/>
        <end position="272"/>
    </location>
</feature>
<dbReference type="SUPFAM" id="SSF53335">
    <property type="entry name" value="S-adenosyl-L-methionine-dependent methyltransferases"/>
    <property type="match status" value="1"/>
</dbReference>
<comment type="similarity">
    <text evidence="1 6">Belongs to the methyltransferase superfamily.</text>
</comment>
<feature type="compositionally biased region" description="Low complexity" evidence="7">
    <location>
        <begin position="378"/>
        <end position="390"/>
    </location>
</feature>
<dbReference type="PANTHER" id="PTHR12315">
    <property type="entry name" value="BICOID-INTERACTING PROTEIN RELATED"/>
    <property type="match status" value="1"/>
</dbReference>
<dbReference type="Pfam" id="PF13649">
    <property type="entry name" value="Methyltransf_25"/>
    <property type="match status" value="1"/>
</dbReference>
<reference evidence="9" key="1">
    <citation type="submission" date="2021-01" db="EMBL/GenBank/DDBJ databases">
        <title>A chromosome-scale assembly of European eel, Anguilla anguilla.</title>
        <authorList>
            <person name="Henkel C."/>
            <person name="Jong-Raadsen S.A."/>
            <person name="Dufour S."/>
            <person name="Weltzien F.-A."/>
            <person name="Palstra A.P."/>
            <person name="Pelster B."/>
            <person name="Spaink H.P."/>
            <person name="Van Den Thillart G.E."/>
            <person name="Jansen H."/>
            <person name="Zahm M."/>
            <person name="Klopp C."/>
            <person name="Cedric C."/>
            <person name="Louis A."/>
            <person name="Berthelot C."/>
            <person name="Parey E."/>
            <person name="Roest Crollius H."/>
            <person name="Montfort J."/>
            <person name="Robinson-Rechavi M."/>
            <person name="Bucao C."/>
            <person name="Bouchez O."/>
            <person name="Gislard M."/>
            <person name="Lluch J."/>
            <person name="Milhes M."/>
            <person name="Lampietro C."/>
            <person name="Lopez Roques C."/>
            <person name="Donnadieu C."/>
            <person name="Braasch I."/>
            <person name="Desvignes T."/>
            <person name="Postlethwait J."/>
            <person name="Bobe J."/>
            <person name="Guiguen Y."/>
            <person name="Dirks R."/>
        </authorList>
    </citation>
    <scope>NUCLEOTIDE SEQUENCE</scope>
    <source>
        <strain evidence="9">Tag_6206</strain>
        <tissue evidence="9">Liver</tissue>
    </source>
</reference>
<dbReference type="PROSITE" id="PS51515">
    <property type="entry name" value="BIN3_SAM"/>
    <property type="match status" value="1"/>
</dbReference>
<evidence type="ECO:0000256" key="6">
    <source>
        <dbReference type="RuleBase" id="RU367087"/>
    </source>
</evidence>
<dbReference type="GO" id="GO:0008171">
    <property type="term" value="F:O-methyltransferase activity"/>
    <property type="evidence" value="ECO:0007669"/>
    <property type="project" value="UniProtKB-UniRule"/>
</dbReference>
<dbReference type="InterPro" id="IPR024160">
    <property type="entry name" value="BIN3_SAM-bd_dom"/>
</dbReference>
<evidence type="ECO:0000256" key="2">
    <source>
        <dbReference type="ARBA" id="ARBA00022603"/>
    </source>
</evidence>
<feature type="domain" description="Bin3-type SAM" evidence="8">
    <location>
        <begin position="414"/>
        <end position="744"/>
    </location>
</feature>
<dbReference type="GO" id="GO:0008173">
    <property type="term" value="F:RNA methyltransferase activity"/>
    <property type="evidence" value="ECO:0007669"/>
    <property type="project" value="UniProtKB-UniRule"/>
</dbReference>
<keyword evidence="4 5" id="KW-0949">S-adenosyl-L-methionine</keyword>
<feature type="compositionally biased region" description="Basic and acidic residues" evidence="7">
    <location>
        <begin position="35"/>
        <end position="46"/>
    </location>
</feature>
<dbReference type="Gene3D" id="3.40.50.150">
    <property type="entry name" value="Vaccinia Virus protein VP39"/>
    <property type="match status" value="1"/>
</dbReference>
<evidence type="ECO:0000313" key="9">
    <source>
        <dbReference type="EMBL" id="KAG5844782.1"/>
    </source>
</evidence>
<feature type="region of interest" description="Disordered" evidence="7">
    <location>
        <begin position="35"/>
        <end position="153"/>
    </location>
</feature>
<evidence type="ECO:0000256" key="7">
    <source>
        <dbReference type="SAM" id="MobiDB-lite"/>
    </source>
</evidence>
<dbReference type="Proteomes" id="UP001044222">
    <property type="component" value="Chromosome 8"/>
</dbReference>
<gene>
    <name evidence="9" type="ORF">ANANG_G00166350</name>
</gene>
<dbReference type="GO" id="GO:0017069">
    <property type="term" value="F:snRNA binding"/>
    <property type="evidence" value="ECO:0007669"/>
    <property type="project" value="TreeGrafter"/>
</dbReference>
<feature type="compositionally biased region" description="Basic and acidic residues" evidence="7">
    <location>
        <begin position="495"/>
        <end position="535"/>
    </location>
</feature>
<evidence type="ECO:0000256" key="5">
    <source>
        <dbReference type="PROSITE-ProRule" id="PRU00848"/>
    </source>
</evidence>
<dbReference type="PANTHER" id="PTHR12315:SF0">
    <property type="entry name" value="7SK SNRNA METHYLPHOSPHATE CAPPING ENZYME"/>
    <property type="match status" value="1"/>
</dbReference>
<dbReference type="EC" id="2.1.1.-" evidence="6"/>
<dbReference type="Pfam" id="PF06859">
    <property type="entry name" value="Bin3"/>
    <property type="match status" value="1"/>
</dbReference>
<keyword evidence="10" id="KW-1185">Reference proteome</keyword>
<feature type="region of interest" description="Disordered" evidence="7">
    <location>
        <begin position="478"/>
        <end position="579"/>
    </location>
</feature>
<dbReference type="EMBL" id="JAFIRN010000008">
    <property type="protein sequence ID" value="KAG5844782.1"/>
    <property type="molecule type" value="Genomic_DNA"/>
</dbReference>
<keyword evidence="3 6" id="KW-0808">Transferase</keyword>
<feature type="region of interest" description="Disordered" evidence="7">
    <location>
        <begin position="308"/>
        <end position="333"/>
    </location>
</feature>
<feature type="compositionally biased region" description="Low complexity" evidence="7">
    <location>
        <begin position="123"/>
        <end position="132"/>
    </location>
</feature>
<dbReference type="InterPro" id="IPR041698">
    <property type="entry name" value="Methyltransf_25"/>
</dbReference>
<dbReference type="AlphaFoldDB" id="A0A9D3RZD4"/>
<keyword evidence="2 6" id="KW-0489">Methyltransferase</keyword>
<sequence>MLMFVFSSQIHASSHTGCGPVGRKMIEMSVDKETVLPRGGHPEPRGPAECAGKCRGSEAGGGGGQPRAPSGPSCAGGPRWREAWVWQSARPKPSREPARGRGRDRGDPAQPRDTTHGGGAGGPAAAEQAAAHGGCGFKPPGPGSGRRRAHSESDPVLPSNFLLGGNIFDPLNLNSLLDEEVNRAINAETPESSPLPAKSRDPWRSWCRETSPTRSTSTATARCCCRHTAAAGGGGTGTAITPGRGRGRGQWEEGPPPLHSSTRPRWRVGGASRPSRHCRCPRRCRAWSPTPPGRGLRHPSRGPCLKTSWAPLPRLRPRPSLPAAPPLSLRLSLPQAPPLPRPLSPSNANAGVTPPVLCPAPCIKRAGPWGRGRGQGLGAATPPGPAASRPPAEEVPVRQLQQVLRLPEPGCSEDPRIRVMEPEWFRGKRVLDLGCNTGHLTLFIARNWRPARIVGLDIDGGLVHAARQNVRHYLSDLQAQEARRGPGGPGAGPGRGEEPATREEEGLRKDGDAEGRLEAESCEEGGAKERGRSQEEGVAMELQGGGSPLRSVECGGTNGGGAESEADPTAPPAGPAEHDAQFPVSLRISRGPIAAPPPRHVPHPTRDFPANVSFVRGNYVLESDALLHAQRAEYDVILCLSISKWVHLNWGDSGLQRLFRRVYSHLHPGGVFILEPQPWGSYGRRRKLTDTIYKNYHSIRLKPDQFCSYLTSEVGFTGYELLGTPKSTSRGFERPIYKFYKGPSCPRK</sequence>
<protein>
    <recommendedName>
        <fullName evidence="6">RNA methyltransferase</fullName>
        <ecNumber evidence="6">2.1.1.-</ecNumber>
    </recommendedName>
</protein>
<comment type="caution">
    <text evidence="9">The sequence shown here is derived from an EMBL/GenBank/DDBJ whole genome shotgun (WGS) entry which is preliminary data.</text>
</comment>
<evidence type="ECO:0000256" key="4">
    <source>
        <dbReference type="ARBA" id="ARBA00022691"/>
    </source>
</evidence>
<evidence type="ECO:0000256" key="1">
    <source>
        <dbReference type="ARBA" id="ARBA00008361"/>
    </source>
</evidence>
<dbReference type="InterPro" id="IPR039772">
    <property type="entry name" value="Bin3-like"/>
</dbReference>
<feature type="compositionally biased region" description="Basic and acidic residues" evidence="7">
    <location>
        <begin position="93"/>
        <end position="107"/>
    </location>
</feature>
<evidence type="ECO:0000259" key="8">
    <source>
        <dbReference type="PROSITE" id="PS51515"/>
    </source>
</evidence>
<proteinExistence type="inferred from homology"/>
<dbReference type="GO" id="GO:0032259">
    <property type="term" value="P:methylation"/>
    <property type="evidence" value="ECO:0007669"/>
    <property type="project" value="UniProtKB-KW"/>
</dbReference>
<feature type="region of interest" description="Disordered" evidence="7">
    <location>
        <begin position="373"/>
        <end position="392"/>
    </location>
</feature>
<feature type="compositionally biased region" description="Gly residues" evidence="7">
    <location>
        <begin position="485"/>
        <end position="494"/>
    </location>
</feature>
<dbReference type="InterPro" id="IPR010675">
    <property type="entry name" value="Bin3_C"/>
</dbReference>
<dbReference type="GO" id="GO:0040031">
    <property type="term" value="P:snRNA modification"/>
    <property type="evidence" value="ECO:0007669"/>
    <property type="project" value="TreeGrafter"/>
</dbReference>
<dbReference type="InterPro" id="IPR029063">
    <property type="entry name" value="SAM-dependent_MTases_sf"/>
</dbReference>
<name>A0A9D3RZD4_ANGAN</name>
<accession>A0A9D3RZD4</accession>
<evidence type="ECO:0000256" key="3">
    <source>
        <dbReference type="ARBA" id="ARBA00022679"/>
    </source>
</evidence>